<feature type="transmembrane region" description="Helical" evidence="1">
    <location>
        <begin position="46"/>
        <end position="67"/>
    </location>
</feature>
<keyword evidence="1" id="KW-1133">Transmembrane helix</keyword>
<keyword evidence="3" id="KW-1185">Reference proteome</keyword>
<evidence type="ECO:0000313" key="3">
    <source>
        <dbReference type="Proteomes" id="UP000310458"/>
    </source>
</evidence>
<organism evidence="2 3">
    <name type="scientific">Nesterenkonia salmonea</name>
    <dbReference type="NCBI Taxonomy" id="1804987"/>
    <lineage>
        <taxon>Bacteria</taxon>
        <taxon>Bacillati</taxon>
        <taxon>Actinomycetota</taxon>
        <taxon>Actinomycetes</taxon>
        <taxon>Micrococcales</taxon>
        <taxon>Micrococcaceae</taxon>
        <taxon>Nesterenkonia</taxon>
    </lineage>
</organism>
<proteinExistence type="predicted"/>
<dbReference type="Proteomes" id="UP000310458">
    <property type="component" value="Unassembled WGS sequence"/>
</dbReference>
<reference evidence="2 3" key="1">
    <citation type="submission" date="2019-05" db="EMBL/GenBank/DDBJ databases">
        <title>Nesterenkonia sp. GY074 isolated from the Southern Atlantic Ocean.</title>
        <authorList>
            <person name="Zhang G."/>
        </authorList>
    </citation>
    <scope>NUCLEOTIDE SEQUENCE [LARGE SCALE GENOMIC DNA]</scope>
    <source>
        <strain evidence="2 3">GY074</strain>
    </source>
</reference>
<keyword evidence="1" id="KW-0472">Membrane</keyword>
<dbReference type="OrthoDB" id="4965288at2"/>
<protein>
    <submittedName>
        <fullName evidence="2">Uncharacterized protein</fullName>
    </submittedName>
</protein>
<dbReference type="EMBL" id="VAVZ01000034">
    <property type="protein sequence ID" value="TLP94479.1"/>
    <property type="molecule type" value="Genomic_DNA"/>
</dbReference>
<dbReference type="AlphaFoldDB" id="A0A5R9B8S0"/>
<accession>A0A5R9B8S0</accession>
<evidence type="ECO:0000313" key="2">
    <source>
        <dbReference type="EMBL" id="TLP94479.1"/>
    </source>
</evidence>
<sequence>MMKKSESPDRADYRFSEDPWGQAALVSTLTLVPARKYPTWLKNVMVWGPTVGVVAVLATPGAPTAVLRKLSALQGQNPEEVQFPEINPVARAAVAVGAGTAMYASWRLSFWSDGAAENLVRKLHVPAPRVAMALAAGAAAWWQVTSENKRRHTRPSA</sequence>
<gene>
    <name evidence="2" type="ORF">FEF26_11815</name>
</gene>
<evidence type="ECO:0000256" key="1">
    <source>
        <dbReference type="SAM" id="Phobius"/>
    </source>
</evidence>
<keyword evidence="1" id="KW-0812">Transmembrane</keyword>
<comment type="caution">
    <text evidence="2">The sequence shown here is derived from an EMBL/GenBank/DDBJ whole genome shotgun (WGS) entry which is preliminary data.</text>
</comment>
<dbReference type="RefSeq" id="WP_138253744.1">
    <property type="nucleotide sequence ID" value="NZ_VAVZ01000034.1"/>
</dbReference>
<name>A0A5R9B8S0_9MICC</name>